<name>A0A4R3I7A8_9GAMM</name>
<feature type="transmembrane region" description="Helical" evidence="9">
    <location>
        <begin position="296"/>
        <end position="313"/>
    </location>
</feature>
<evidence type="ECO:0000256" key="4">
    <source>
        <dbReference type="ARBA" id="ARBA00022475"/>
    </source>
</evidence>
<dbReference type="Pfam" id="PF03739">
    <property type="entry name" value="LptF_LptG"/>
    <property type="match status" value="1"/>
</dbReference>
<keyword evidence="5 9" id="KW-0812">Transmembrane</keyword>
<comment type="subunit">
    <text evidence="8">Component of the lipopolysaccharide transport and assembly complex. The LptBFG transporter is composed of two ATP-binding proteins (LptB) and two transmembrane proteins (LptF and LptG).</text>
</comment>
<proteinExistence type="inferred from homology"/>
<dbReference type="Proteomes" id="UP000295793">
    <property type="component" value="Unassembled WGS sequence"/>
</dbReference>
<dbReference type="InterPro" id="IPR005495">
    <property type="entry name" value="LptG/LptF_permease"/>
</dbReference>
<comment type="subcellular location">
    <subcellularLocation>
        <location evidence="2">Cell membrane</location>
        <topology evidence="2">Multi-pass membrane protein</topology>
    </subcellularLocation>
</comment>
<evidence type="ECO:0000256" key="7">
    <source>
        <dbReference type="ARBA" id="ARBA00023136"/>
    </source>
</evidence>
<protein>
    <submittedName>
        <fullName evidence="10">LPS export ABC transporter permease LptF</fullName>
    </submittedName>
</protein>
<feature type="transmembrane region" description="Helical" evidence="9">
    <location>
        <begin position="47"/>
        <end position="76"/>
    </location>
</feature>
<comment type="caution">
    <text evidence="10">The sequence shown here is derived from an EMBL/GenBank/DDBJ whole genome shotgun (WGS) entry which is preliminary data.</text>
</comment>
<evidence type="ECO:0000256" key="5">
    <source>
        <dbReference type="ARBA" id="ARBA00022692"/>
    </source>
</evidence>
<dbReference type="PANTHER" id="PTHR33529:SF7">
    <property type="entry name" value="LIPOPOLYSACCHARIDE EXPORT SYSTEM PERMEASE PROTEIN LPTF"/>
    <property type="match status" value="1"/>
</dbReference>
<reference evidence="10 11" key="1">
    <citation type="submission" date="2019-03" db="EMBL/GenBank/DDBJ databases">
        <title>Genomic Encyclopedia of Archaeal and Bacterial Type Strains, Phase II (KMG-II): from individual species to whole genera.</title>
        <authorList>
            <person name="Goeker M."/>
        </authorList>
    </citation>
    <scope>NUCLEOTIDE SEQUENCE [LARGE SCALE GENOMIC DNA]</scope>
    <source>
        <strain evidence="10 11">DSM 15388</strain>
    </source>
</reference>
<evidence type="ECO:0000256" key="8">
    <source>
        <dbReference type="ARBA" id="ARBA00026081"/>
    </source>
</evidence>
<evidence type="ECO:0000256" key="3">
    <source>
        <dbReference type="ARBA" id="ARBA00007725"/>
    </source>
</evidence>
<dbReference type="RefSeq" id="WP_132700654.1">
    <property type="nucleotide sequence ID" value="NZ_SLZR01000004.1"/>
</dbReference>
<comment type="function">
    <text evidence="1">Part of the ABC transporter complex LptBFG involved in the translocation of lipopolysaccharide (LPS) from the inner membrane to the outer membrane.</text>
</comment>
<dbReference type="OrthoDB" id="9778062at2"/>
<evidence type="ECO:0000256" key="9">
    <source>
        <dbReference type="SAM" id="Phobius"/>
    </source>
</evidence>
<sequence length="351" mass="38772">MKINQYLYKEIALPFIFITGVLLALLISTELSETLTKVLTGQYSSNAILVIIGYQSVLLLPEVIPAAYFLACLTTLNRFSQDSERAIYNSIGISDAQILKGLLIATATPIFLIVILLQNIICPIANNELNSFVDQQRNRPITDIVQPKTFASIGKMNSTLFAGSAETNTGLLKDIFTVNKAGDKLTVIIGENASTQNTDNGQILIIENGQQTAFSFSPNSSTRQESFGSLSYLIEPSTSNSASQKAHSKTSIELAQENSRVNNIEIADRINSALLIPLFCLWAVALTRFKPRSAKAGAMATGIFFYILTNFSYRTIESGFSKTNWSIYLSPWWFFLALAFFGLLLIQRKTR</sequence>
<evidence type="ECO:0000256" key="2">
    <source>
        <dbReference type="ARBA" id="ARBA00004651"/>
    </source>
</evidence>
<dbReference type="PANTHER" id="PTHR33529">
    <property type="entry name" value="SLR0882 PROTEIN-RELATED"/>
    <property type="match status" value="1"/>
</dbReference>
<dbReference type="GO" id="GO:0015920">
    <property type="term" value="P:lipopolysaccharide transport"/>
    <property type="evidence" value="ECO:0007669"/>
    <property type="project" value="TreeGrafter"/>
</dbReference>
<comment type="similarity">
    <text evidence="3">Belongs to the LptF/LptG family.</text>
</comment>
<gene>
    <name evidence="10" type="ORF">BCF53_10421</name>
</gene>
<evidence type="ECO:0000256" key="1">
    <source>
        <dbReference type="ARBA" id="ARBA00002265"/>
    </source>
</evidence>
<keyword evidence="11" id="KW-1185">Reference proteome</keyword>
<evidence type="ECO:0000256" key="6">
    <source>
        <dbReference type="ARBA" id="ARBA00022989"/>
    </source>
</evidence>
<dbReference type="GO" id="GO:0043190">
    <property type="term" value="C:ATP-binding cassette (ABC) transporter complex"/>
    <property type="evidence" value="ECO:0007669"/>
    <property type="project" value="TreeGrafter"/>
</dbReference>
<feature type="transmembrane region" description="Helical" evidence="9">
    <location>
        <begin position="270"/>
        <end position="289"/>
    </location>
</feature>
<accession>A0A4R3I7A8</accession>
<dbReference type="AlphaFoldDB" id="A0A4R3I7A8"/>
<organism evidence="10 11">
    <name type="scientific">Reinekea marinisedimentorum</name>
    <dbReference type="NCBI Taxonomy" id="230495"/>
    <lineage>
        <taxon>Bacteria</taxon>
        <taxon>Pseudomonadati</taxon>
        <taxon>Pseudomonadota</taxon>
        <taxon>Gammaproteobacteria</taxon>
        <taxon>Oceanospirillales</taxon>
        <taxon>Saccharospirillaceae</taxon>
        <taxon>Reinekea</taxon>
    </lineage>
</organism>
<feature type="transmembrane region" description="Helical" evidence="9">
    <location>
        <begin position="325"/>
        <end position="346"/>
    </location>
</feature>
<keyword evidence="4" id="KW-1003">Cell membrane</keyword>
<keyword evidence="6 9" id="KW-1133">Transmembrane helix</keyword>
<keyword evidence="7 9" id="KW-0472">Membrane</keyword>
<dbReference type="EMBL" id="SLZR01000004">
    <property type="protein sequence ID" value="TCS41917.1"/>
    <property type="molecule type" value="Genomic_DNA"/>
</dbReference>
<evidence type="ECO:0000313" key="11">
    <source>
        <dbReference type="Proteomes" id="UP000295793"/>
    </source>
</evidence>
<evidence type="ECO:0000313" key="10">
    <source>
        <dbReference type="EMBL" id="TCS41917.1"/>
    </source>
</evidence>
<feature type="transmembrane region" description="Helical" evidence="9">
    <location>
        <begin position="7"/>
        <end position="27"/>
    </location>
</feature>